<gene>
    <name evidence="11" type="ORF">GTW58_02495</name>
</gene>
<comment type="subcellular location">
    <subcellularLocation>
        <location evidence="1 8">Cell membrane</location>
        <topology evidence="1 8">Multi-pass membrane protein</topology>
    </subcellularLocation>
</comment>
<dbReference type="Gene3D" id="1.10.1760.20">
    <property type="match status" value="1"/>
</dbReference>
<keyword evidence="12" id="KW-1185">Reference proteome</keyword>
<evidence type="ECO:0000256" key="8">
    <source>
        <dbReference type="PIRNR" id="PIRNR016661"/>
    </source>
</evidence>
<evidence type="ECO:0000256" key="10">
    <source>
        <dbReference type="SAM" id="Phobius"/>
    </source>
</evidence>
<dbReference type="PANTHER" id="PTHR34295">
    <property type="entry name" value="BIOTIN TRANSPORTER BIOY"/>
    <property type="match status" value="1"/>
</dbReference>
<keyword evidence="7 8" id="KW-0472">Membrane</keyword>
<evidence type="ECO:0000256" key="6">
    <source>
        <dbReference type="ARBA" id="ARBA00022989"/>
    </source>
</evidence>
<dbReference type="GO" id="GO:0005886">
    <property type="term" value="C:plasma membrane"/>
    <property type="evidence" value="ECO:0007669"/>
    <property type="project" value="UniProtKB-SubCell"/>
</dbReference>
<accession>A0A846TX13</accession>
<feature type="compositionally biased region" description="Low complexity" evidence="9">
    <location>
        <begin position="1"/>
        <end position="16"/>
    </location>
</feature>
<comment type="caution">
    <text evidence="11">The sequence shown here is derived from an EMBL/GenBank/DDBJ whole genome shotgun (WGS) entry which is preliminary data.</text>
</comment>
<evidence type="ECO:0000313" key="11">
    <source>
        <dbReference type="EMBL" id="NKE08835.1"/>
    </source>
</evidence>
<feature type="transmembrane region" description="Helical" evidence="10">
    <location>
        <begin position="58"/>
        <end position="75"/>
    </location>
</feature>
<sequence length="214" mass="21718">MSSSSTTSPASPSATPRDPQHRPAQQRSAGTDLALIAVFAAFCAVMSVMPAIPVGPLAVPITLQTLAVYLTGLVLGGRRGGLAVLLYVVVGVAGLPIFSGFRGGPGVLAGPSAGYIIGFAVAGLCTGLLAYAALRRARTNRSRLIGLFVAALLGGFVVCRLTGIPGMSINGGLSLRDAFFADVVYWPGDLIKCAAAALVAAAVHRAFPRLAGSR</sequence>
<evidence type="ECO:0000256" key="7">
    <source>
        <dbReference type="ARBA" id="ARBA00023136"/>
    </source>
</evidence>
<evidence type="ECO:0000256" key="4">
    <source>
        <dbReference type="ARBA" id="ARBA00022475"/>
    </source>
</evidence>
<name>A0A846TX13_9MICC</name>
<dbReference type="AlphaFoldDB" id="A0A846TX13"/>
<organism evidence="11 12">
    <name type="scientific">Kocuria subflava</name>
    <dbReference type="NCBI Taxonomy" id="1736139"/>
    <lineage>
        <taxon>Bacteria</taxon>
        <taxon>Bacillati</taxon>
        <taxon>Actinomycetota</taxon>
        <taxon>Actinomycetes</taxon>
        <taxon>Micrococcales</taxon>
        <taxon>Micrococcaceae</taxon>
        <taxon>Kocuria</taxon>
    </lineage>
</organism>
<keyword evidence="5 10" id="KW-0812">Transmembrane</keyword>
<dbReference type="InterPro" id="IPR003784">
    <property type="entry name" value="BioY"/>
</dbReference>
<dbReference type="PIRSF" id="PIRSF016661">
    <property type="entry name" value="BioY"/>
    <property type="match status" value="1"/>
</dbReference>
<dbReference type="Pfam" id="PF02632">
    <property type="entry name" value="BioY"/>
    <property type="match status" value="1"/>
</dbReference>
<dbReference type="GO" id="GO:0015225">
    <property type="term" value="F:biotin transmembrane transporter activity"/>
    <property type="evidence" value="ECO:0007669"/>
    <property type="project" value="UniProtKB-UniRule"/>
</dbReference>
<keyword evidence="6 10" id="KW-1133">Transmembrane helix</keyword>
<evidence type="ECO:0000256" key="9">
    <source>
        <dbReference type="SAM" id="MobiDB-lite"/>
    </source>
</evidence>
<evidence type="ECO:0000256" key="2">
    <source>
        <dbReference type="ARBA" id="ARBA00010692"/>
    </source>
</evidence>
<feature type="transmembrane region" description="Helical" evidence="10">
    <location>
        <begin position="82"/>
        <end position="101"/>
    </location>
</feature>
<dbReference type="Proteomes" id="UP000521379">
    <property type="component" value="Unassembled WGS sequence"/>
</dbReference>
<feature type="transmembrane region" description="Helical" evidence="10">
    <location>
        <begin position="113"/>
        <end position="132"/>
    </location>
</feature>
<evidence type="ECO:0000313" key="12">
    <source>
        <dbReference type="Proteomes" id="UP000521379"/>
    </source>
</evidence>
<proteinExistence type="inferred from homology"/>
<comment type="similarity">
    <text evidence="2 8">Belongs to the BioY family.</text>
</comment>
<feature type="transmembrane region" description="Helical" evidence="10">
    <location>
        <begin position="144"/>
        <end position="164"/>
    </location>
</feature>
<dbReference type="PANTHER" id="PTHR34295:SF4">
    <property type="entry name" value="BIOTIN TRANSPORTER BIOY-RELATED"/>
    <property type="match status" value="1"/>
</dbReference>
<evidence type="ECO:0000256" key="1">
    <source>
        <dbReference type="ARBA" id="ARBA00004651"/>
    </source>
</evidence>
<feature type="transmembrane region" description="Helical" evidence="10">
    <location>
        <begin position="184"/>
        <end position="207"/>
    </location>
</feature>
<evidence type="ECO:0000256" key="5">
    <source>
        <dbReference type="ARBA" id="ARBA00022692"/>
    </source>
</evidence>
<evidence type="ECO:0000256" key="3">
    <source>
        <dbReference type="ARBA" id="ARBA00022448"/>
    </source>
</evidence>
<dbReference type="EMBL" id="JAAVUN010000002">
    <property type="protein sequence ID" value="NKE08835.1"/>
    <property type="molecule type" value="Genomic_DNA"/>
</dbReference>
<feature type="transmembrane region" description="Helical" evidence="10">
    <location>
        <begin position="33"/>
        <end position="52"/>
    </location>
</feature>
<keyword evidence="3 8" id="KW-0813">Transport</keyword>
<feature type="region of interest" description="Disordered" evidence="9">
    <location>
        <begin position="1"/>
        <end position="26"/>
    </location>
</feature>
<protein>
    <recommendedName>
        <fullName evidence="8">Biotin transporter</fullName>
    </recommendedName>
</protein>
<reference evidence="11 12" key="1">
    <citation type="submission" date="2020-02" db="EMBL/GenBank/DDBJ databases">
        <authorList>
            <person name="Sun Q."/>
        </authorList>
    </citation>
    <scope>NUCLEOTIDE SEQUENCE [LARGE SCALE GENOMIC DNA]</scope>
    <source>
        <strain evidence="11 12">YIM 13062</strain>
    </source>
</reference>
<keyword evidence="4 8" id="KW-1003">Cell membrane</keyword>
<dbReference type="RefSeq" id="WP_047690883.1">
    <property type="nucleotide sequence ID" value="NZ_JAAVUN010000002.1"/>
</dbReference>